<sequence>FLRRFEAHLTRHITRQCPHSRSDEGRTNWIGHLCFTVYCVGRSECIFSHRRDDDRPWILGFTQRFRRSEAKGEVADHSRSSPHRRRFPRRRHGSSSGVPSHRIEMQKDLRKKEHVAAAITTPSASICTEDGYLTYVYAKVDSRIMCIRLYC</sequence>
<evidence type="ECO:0000313" key="2">
    <source>
        <dbReference type="EMBL" id="GMS99206.1"/>
    </source>
</evidence>
<reference evidence="2" key="1">
    <citation type="submission" date="2023-10" db="EMBL/GenBank/DDBJ databases">
        <title>Genome assembly of Pristionchus species.</title>
        <authorList>
            <person name="Yoshida K."/>
            <person name="Sommer R.J."/>
        </authorList>
    </citation>
    <scope>NUCLEOTIDE SEQUENCE</scope>
    <source>
        <strain evidence="2">RS0144</strain>
    </source>
</reference>
<feature type="non-terminal residue" evidence="2">
    <location>
        <position position="1"/>
    </location>
</feature>
<evidence type="ECO:0008006" key="4">
    <source>
        <dbReference type="Google" id="ProtNLM"/>
    </source>
</evidence>
<accession>A0AAV5TY71</accession>
<proteinExistence type="predicted"/>
<name>A0AAV5TY71_9BILA</name>
<evidence type="ECO:0000256" key="1">
    <source>
        <dbReference type="SAM" id="MobiDB-lite"/>
    </source>
</evidence>
<feature type="region of interest" description="Disordered" evidence="1">
    <location>
        <begin position="69"/>
        <end position="103"/>
    </location>
</feature>
<dbReference type="EMBL" id="BTSX01000005">
    <property type="protein sequence ID" value="GMS99206.1"/>
    <property type="molecule type" value="Genomic_DNA"/>
</dbReference>
<gene>
    <name evidence="2" type="ORF">PENTCL1PPCAC_21381</name>
</gene>
<feature type="compositionally biased region" description="Basic and acidic residues" evidence="1">
    <location>
        <begin position="69"/>
        <end position="79"/>
    </location>
</feature>
<keyword evidence="3" id="KW-1185">Reference proteome</keyword>
<dbReference type="Proteomes" id="UP001432027">
    <property type="component" value="Unassembled WGS sequence"/>
</dbReference>
<protein>
    <recommendedName>
        <fullName evidence="4">C3H1-type domain-containing protein</fullName>
    </recommendedName>
</protein>
<comment type="caution">
    <text evidence="2">The sequence shown here is derived from an EMBL/GenBank/DDBJ whole genome shotgun (WGS) entry which is preliminary data.</text>
</comment>
<evidence type="ECO:0000313" key="3">
    <source>
        <dbReference type="Proteomes" id="UP001432027"/>
    </source>
</evidence>
<dbReference type="AlphaFoldDB" id="A0AAV5TY71"/>
<feature type="compositionally biased region" description="Basic residues" evidence="1">
    <location>
        <begin position="80"/>
        <end position="93"/>
    </location>
</feature>
<organism evidence="2 3">
    <name type="scientific">Pristionchus entomophagus</name>
    <dbReference type="NCBI Taxonomy" id="358040"/>
    <lineage>
        <taxon>Eukaryota</taxon>
        <taxon>Metazoa</taxon>
        <taxon>Ecdysozoa</taxon>
        <taxon>Nematoda</taxon>
        <taxon>Chromadorea</taxon>
        <taxon>Rhabditida</taxon>
        <taxon>Rhabditina</taxon>
        <taxon>Diplogasteromorpha</taxon>
        <taxon>Diplogasteroidea</taxon>
        <taxon>Neodiplogasteridae</taxon>
        <taxon>Pristionchus</taxon>
    </lineage>
</organism>